<evidence type="ECO:0000313" key="3">
    <source>
        <dbReference type="Proteomes" id="UP000799766"/>
    </source>
</evidence>
<gene>
    <name evidence="2" type="ORF">BDY21DRAFT_3102</name>
</gene>
<protein>
    <submittedName>
        <fullName evidence="2">Uncharacterized protein</fullName>
    </submittedName>
</protein>
<dbReference type="EMBL" id="MU001670">
    <property type="protein sequence ID" value="KAF2461893.1"/>
    <property type="molecule type" value="Genomic_DNA"/>
</dbReference>
<dbReference type="AlphaFoldDB" id="A0A6A6PER3"/>
<feature type="compositionally biased region" description="Basic and acidic residues" evidence="1">
    <location>
        <begin position="48"/>
        <end position="72"/>
    </location>
</feature>
<accession>A0A6A6PER3</accession>
<organism evidence="2 3">
    <name type="scientific">Lineolata rhizophorae</name>
    <dbReference type="NCBI Taxonomy" id="578093"/>
    <lineage>
        <taxon>Eukaryota</taxon>
        <taxon>Fungi</taxon>
        <taxon>Dikarya</taxon>
        <taxon>Ascomycota</taxon>
        <taxon>Pezizomycotina</taxon>
        <taxon>Dothideomycetes</taxon>
        <taxon>Dothideomycetes incertae sedis</taxon>
        <taxon>Lineolatales</taxon>
        <taxon>Lineolataceae</taxon>
        <taxon>Lineolata</taxon>
    </lineage>
</organism>
<keyword evidence="3" id="KW-1185">Reference proteome</keyword>
<proteinExistence type="predicted"/>
<evidence type="ECO:0000313" key="2">
    <source>
        <dbReference type="EMBL" id="KAF2461893.1"/>
    </source>
</evidence>
<name>A0A6A6PER3_9PEZI</name>
<sequence>MLFSTFESGEYACCKCRMIGGIRRTAVGKRVSSLVPASAPFRRRRSPARREGMSPADRRGSKQPELEVRRSGTPDTPGAPWSNAVFRLSVWDSSSSQDPLGGSDETGEVKLARGRKPLIWAPVALKQHTVNASRPGRTVLSTCQGGCGRRGGPRDKAVSETIPCREEYASPCVRPSEPGSAWCGLW</sequence>
<reference evidence="2" key="1">
    <citation type="journal article" date="2020" name="Stud. Mycol.">
        <title>101 Dothideomycetes genomes: a test case for predicting lifestyles and emergence of pathogens.</title>
        <authorList>
            <person name="Haridas S."/>
            <person name="Albert R."/>
            <person name="Binder M."/>
            <person name="Bloem J."/>
            <person name="Labutti K."/>
            <person name="Salamov A."/>
            <person name="Andreopoulos B."/>
            <person name="Baker S."/>
            <person name="Barry K."/>
            <person name="Bills G."/>
            <person name="Bluhm B."/>
            <person name="Cannon C."/>
            <person name="Castanera R."/>
            <person name="Culley D."/>
            <person name="Daum C."/>
            <person name="Ezra D."/>
            <person name="Gonzalez J."/>
            <person name="Henrissat B."/>
            <person name="Kuo A."/>
            <person name="Liang C."/>
            <person name="Lipzen A."/>
            <person name="Lutzoni F."/>
            <person name="Magnuson J."/>
            <person name="Mondo S."/>
            <person name="Nolan M."/>
            <person name="Ohm R."/>
            <person name="Pangilinan J."/>
            <person name="Park H.-J."/>
            <person name="Ramirez L."/>
            <person name="Alfaro M."/>
            <person name="Sun H."/>
            <person name="Tritt A."/>
            <person name="Yoshinaga Y."/>
            <person name="Zwiers L.-H."/>
            <person name="Turgeon B."/>
            <person name="Goodwin S."/>
            <person name="Spatafora J."/>
            <person name="Crous P."/>
            <person name="Grigoriev I."/>
        </authorList>
    </citation>
    <scope>NUCLEOTIDE SEQUENCE</scope>
    <source>
        <strain evidence="2">ATCC 16933</strain>
    </source>
</reference>
<feature type="region of interest" description="Disordered" evidence="1">
    <location>
        <begin position="38"/>
        <end position="81"/>
    </location>
</feature>
<evidence type="ECO:0000256" key="1">
    <source>
        <dbReference type="SAM" id="MobiDB-lite"/>
    </source>
</evidence>
<dbReference type="Proteomes" id="UP000799766">
    <property type="component" value="Unassembled WGS sequence"/>
</dbReference>